<evidence type="ECO:0000259" key="1">
    <source>
        <dbReference type="SMART" id="SM01321"/>
    </source>
</evidence>
<protein>
    <recommendedName>
        <fullName evidence="1">Transposase IS200-like domain-containing protein</fullName>
    </recommendedName>
</protein>
<dbReference type="GO" id="GO:0006313">
    <property type="term" value="P:DNA transposition"/>
    <property type="evidence" value="ECO:0007669"/>
    <property type="project" value="InterPro"/>
</dbReference>
<dbReference type="Proteomes" id="UP000176714">
    <property type="component" value="Unassembled WGS sequence"/>
</dbReference>
<evidence type="ECO:0000313" key="3">
    <source>
        <dbReference type="Proteomes" id="UP000176714"/>
    </source>
</evidence>
<proteinExistence type="predicted"/>
<organism evidence="2 3">
    <name type="scientific">Candidatus Kaiserbacteria bacterium RIFCSPLOWO2_01_FULL_55_19</name>
    <dbReference type="NCBI Taxonomy" id="1798516"/>
    <lineage>
        <taxon>Bacteria</taxon>
        <taxon>Candidatus Kaiseribacteriota</taxon>
    </lineage>
</organism>
<name>A0A1F6ESE3_9BACT</name>
<dbReference type="GO" id="GO:0004803">
    <property type="term" value="F:transposase activity"/>
    <property type="evidence" value="ECO:0007669"/>
    <property type="project" value="InterPro"/>
</dbReference>
<dbReference type="Gene3D" id="3.30.70.1290">
    <property type="entry name" value="Transposase IS200-like"/>
    <property type="match status" value="1"/>
</dbReference>
<dbReference type="SUPFAM" id="SSF143422">
    <property type="entry name" value="Transposase IS200-like"/>
    <property type="match status" value="1"/>
</dbReference>
<feature type="domain" description="Transposase IS200-like" evidence="1">
    <location>
        <begin position="1"/>
        <end position="137"/>
    </location>
</feature>
<dbReference type="EMBL" id="MFMD01000009">
    <property type="protein sequence ID" value="OGG76563.1"/>
    <property type="molecule type" value="Genomic_DNA"/>
</dbReference>
<gene>
    <name evidence="2" type="ORF">A2950_01305</name>
</gene>
<evidence type="ECO:0000313" key="2">
    <source>
        <dbReference type="EMBL" id="OGG76563.1"/>
    </source>
</evidence>
<dbReference type="SMART" id="SM01321">
    <property type="entry name" value="Y1_Tnp"/>
    <property type="match status" value="1"/>
</dbReference>
<accession>A0A1F6ESE3</accession>
<dbReference type="AlphaFoldDB" id="A0A1F6ESE3"/>
<dbReference type="InterPro" id="IPR002686">
    <property type="entry name" value="Transposase_17"/>
</dbReference>
<reference evidence="2 3" key="1">
    <citation type="journal article" date="2016" name="Nat. Commun.">
        <title>Thousands of microbial genomes shed light on interconnected biogeochemical processes in an aquifer system.</title>
        <authorList>
            <person name="Anantharaman K."/>
            <person name="Brown C.T."/>
            <person name="Hug L.A."/>
            <person name="Sharon I."/>
            <person name="Castelle C.J."/>
            <person name="Probst A.J."/>
            <person name="Thomas B.C."/>
            <person name="Singh A."/>
            <person name="Wilkins M.J."/>
            <person name="Karaoz U."/>
            <person name="Brodie E.L."/>
            <person name="Williams K.H."/>
            <person name="Hubbard S.S."/>
            <person name="Banfield J.F."/>
        </authorList>
    </citation>
    <scope>NUCLEOTIDE SEQUENCE [LARGE SCALE GENOMIC DNA]</scope>
</reference>
<sequence>MELYHVINKGVDGRTIFLDAQDYARFVHDLYEFNDTSPASEFLGVAIPEMSGRTTSRHRKRIVDIHGWTLMKNHYHLLLSERAEGGITLFLRKLSGYARYFNERHRRQGTLFQGRTKKILVERREHFLYILHYLHLNPLDYLSGVKKWRERDKGTIPEIAKVLEYLKNYRWSSYLDYSGTANFPSILTKTLFDRSLGGEYVSTLKEYLMDRAMEDISPKSLEY</sequence>
<comment type="caution">
    <text evidence="2">The sequence shown here is derived from an EMBL/GenBank/DDBJ whole genome shotgun (WGS) entry which is preliminary data.</text>
</comment>
<dbReference type="PANTHER" id="PTHR34322">
    <property type="entry name" value="TRANSPOSASE, Y1_TNP DOMAIN-CONTAINING"/>
    <property type="match status" value="1"/>
</dbReference>
<dbReference type="InterPro" id="IPR036515">
    <property type="entry name" value="Transposase_17_sf"/>
</dbReference>
<dbReference type="GO" id="GO:0003677">
    <property type="term" value="F:DNA binding"/>
    <property type="evidence" value="ECO:0007669"/>
    <property type="project" value="InterPro"/>
</dbReference>
<dbReference type="PANTHER" id="PTHR34322:SF2">
    <property type="entry name" value="TRANSPOSASE IS200-LIKE DOMAIN-CONTAINING PROTEIN"/>
    <property type="match status" value="1"/>
</dbReference>